<sequence length="315" mass="35156">MRRPIRMTLLFCAVMAAAIPASASAATVGISDQQPSTFTNPLYAPLKLKVARVITPYDVLKEPAEKARLDEWIHNAKLAKQTMLISFEHSRVPSKYNKAPSVATYTKAIKAFKKKYGSKFDISPWNEVNVCQAKGRQEGQPAKICKSATGPKLVAQYYSAARSVFKGRKIVALDILDGSNVGGAVSYLRKFKKYVKGTPTYWGIHNYSDTNRGSYSRTSRLIKEIGNKRAQIWLTETGGQLKLRGKVYGEAKAAKALKCMFSMPRRYKQIKRLYIYQFNGADASNDFDAGLINPDNTLREGYTVVQKRTSATCRP</sequence>
<dbReference type="OrthoDB" id="5241851at2"/>
<evidence type="ECO:0000313" key="3">
    <source>
        <dbReference type="Proteomes" id="UP000321805"/>
    </source>
</evidence>
<keyword evidence="3" id="KW-1185">Reference proteome</keyword>
<feature type="signal peptide" evidence="1">
    <location>
        <begin position="1"/>
        <end position="25"/>
    </location>
</feature>
<gene>
    <name evidence="2" type="ORF">FSW04_22075</name>
</gene>
<organism evidence="2 3">
    <name type="scientific">Baekduia soli</name>
    <dbReference type="NCBI Taxonomy" id="496014"/>
    <lineage>
        <taxon>Bacteria</taxon>
        <taxon>Bacillati</taxon>
        <taxon>Actinomycetota</taxon>
        <taxon>Thermoleophilia</taxon>
        <taxon>Solirubrobacterales</taxon>
        <taxon>Baekduiaceae</taxon>
        <taxon>Baekduia</taxon>
    </lineage>
</organism>
<accession>A0A5B8U9W2</accession>
<dbReference type="Gene3D" id="3.20.20.80">
    <property type="entry name" value="Glycosidases"/>
    <property type="match status" value="1"/>
</dbReference>
<evidence type="ECO:0000313" key="2">
    <source>
        <dbReference type="EMBL" id="QEC49989.1"/>
    </source>
</evidence>
<dbReference type="EMBL" id="CP042430">
    <property type="protein sequence ID" value="QEC49989.1"/>
    <property type="molecule type" value="Genomic_DNA"/>
</dbReference>
<evidence type="ECO:0000256" key="1">
    <source>
        <dbReference type="SAM" id="SignalP"/>
    </source>
</evidence>
<dbReference type="RefSeq" id="WP_146922354.1">
    <property type="nucleotide sequence ID" value="NZ_CP042430.1"/>
</dbReference>
<dbReference type="KEGG" id="bsol:FSW04_22075"/>
<name>A0A5B8U9W2_9ACTN</name>
<evidence type="ECO:0008006" key="4">
    <source>
        <dbReference type="Google" id="ProtNLM"/>
    </source>
</evidence>
<dbReference type="InterPro" id="IPR017853">
    <property type="entry name" value="GH"/>
</dbReference>
<protein>
    <recommendedName>
        <fullName evidence="4">Asl1-like glycosyl hydrolase catalytic domain-containing protein</fullName>
    </recommendedName>
</protein>
<dbReference type="SUPFAM" id="SSF51445">
    <property type="entry name" value="(Trans)glycosidases"/>
    <property type="match status" value="1"/>
</dbReference>
<dbReference type="Proteomes" id="UP000321805">
    <property type="component" value="Chromosome"/>
</dbReference>
<proteinExistence type="predicted"/>
<keyword evidence="1" id="KW-0732">Signal</keyword>
<dbReference type="AlphaFoldDB" id="A0A5B8U9W2"/>
<reference evidence="2 3" key="1">
    <citation type="journal article" date="2018" name="J. Microbiol.">
        <title>Baekduia soli gen. nov., sp. nov., a novel bacterium isolated from the soil of Baekdu Mountain and proposal of a novel family name, Baekduiaceae fam. nov.</title>
        <authorList>
            <person name="An D.S."/>
            <person name="Siddiqi M.Z."/>
            <person name="Kim K.H."/>
            <person name="Yu H.S."/>
            <person name="Im W.T."/>
        </authorList>
    </citation>
    <scope>NUCLEOTIDE SEQUENCE [LARGE SCALE GENOMIC DNA]</scope>
    <source>
        <strain evidence="2 3">BR7-21</strain>
    </source>
</reference>
<feature type="chain" id="PRO_5023008940" description="Asl1-like glycosyl hydrolase catalytic domain-containing protein" evidence="1">
    <location>
        <begin position="26"/>
        <end position="315"/>
    </location>
</feature>